<comment type="caution">
    <text evidence="2">The sequence shown here is derived from an EMBL/GenBank/DDBJ whole genome shotgun (WGS) entry which is preliminary data.</text>
</comment>
<keyword evidence="3" id="KW-1185">Reference proteome</keyword>
<sequence length="91" mass="10324">MCKYDLETAADKYPGLTHALSTASRDRLAELCMDLITYIGRPAPELIVSFILECYLSEDLLVERLERQEKRCARLSEENKRLSDQPGGECA</sequence>
<dbReference type="EMBL" id="ABXJ01000133">
    <property type="protein sequence ID" value="EEA89506.1"/>
    <property type="molecule type" value="Genomic_DNA"/>
</dbReference>
<dbReference type="HOGENOM" id="CLU_2421869_0_0_11"/>
<accession>B6GDY9</accession>
<name>B6GDY9_9ACTN</name>
<dbReference type="GeneID" id="98002371"/>
<proteinExistence type="predicted"/>
<dbReference type="RefSeq" id="WP_006721949.1">
    <property type="nucleotide sequence ID" value="NZ_CP085935.1"/>
</dbReference>
<protein>
    <submittedName>
        <fullName evidence="2">Uncharacterized protein</fullName>
    </submittedName>
</protein>
<dbReference type="AlphaFoldDB" id="B6GDY9"/>
<gene>
    <name evidence="2" type="ORF">COLSTE_02324</name>
</gene>
<reference evidence="2 3" key="1">
    <citation type="submission" date="2008-10" db="EMBL/GenBank/DDBJ databases">
        <title>Draft genome sequence of Collinsella stercoris (DSM 13279).</title>
        <authorList>
            <person name="Sudarsanam P."/>
            <person name="Ley R."/>
            <person name="Guruge J."/>
            <person name="Turnbaugh P.J."/>
            <person name="Mahowald M."/>
            <person name="Liep D."/>
            <person name="Gordon J."/>
        </authorList>
    </citation>
    <scope>NUCLEOTIDE SEQUENCE [LARGE SCALE GENOMIC DNA]</scope>
    <source>
        <strain evidence="2 3">DSM 13279</strain>
    </source>
</reference>
<keyword evidence="1" id="KW-0175">Coiled coil</keyword>
<organism evidence="2 3">
    <name type="scientific">Collinsella stercoris DSM 13279</name>
    <dbReference type="NCBI Taxonomy" id="445975"/>
    <lineage>
        <taxon>Bacteria</taxon>
        <taxon>Bacillati</taxon>
        <taxon>Actinomycetota</taxon>
        <taxon>Coriobacteriia</taxon>
        <taxon>Coriobacteriales</taxon>
        <taxon>Coriobacteriaceae</taxon>
        <taxon>Collinsella</taxon>
    </lineage>
</organism>
<feature type="coiled-coil region" evidence="1">
    <location>
        <begin position="58"/>
        <end position="85"/>
    </location>
</feature>
<dbReference type="OrthoDB" id="9879359at2"/>
<dbReference type="Proteomes" id="UP000003560">
    <property type="component" value="Unassembled WGS sequence"/>
</dbReference>
<reference evidence="2 3" key="2">
    <citation type="submission" date="2008-10" db="EMBL/GenBank/DDBJ databases">
        <authorList>
            <person name="Fulton L."/>
            <person name="Clifton S."/>
            <person name="Fulton B."/>
            <person name="Xu J."/>
            <person name="Minx P."/>
            <person name="Pepin K.H."/>
            <person name="Johnson M."/>
            <person name="Thiruvilangam P."/>
            <person name="Bhonagiri V."/>
            <person name="Nash W.E."/>
            <person name="Mardis E.R."/>
            <person name="Wilson R.K."/>
        </authorList>
    </citation>
    <scope>NUCLEOTIDE SEQUENCE [LARGE SCALE GENOMIC DNA]</scope>
    <source>
        <strain evidence="2 3">DSM 13279</strain>
    </source>
</reference>
<evidence type="ECO:0000313" key="2">
    <source>
        <dbReference type="EMBL" id="EEA89506.1"/>
    </source>
</evidence>
<evidence type="ECO:0000256" key="1">
    <source>
        <dbReference type="SAM" id="Coils"/>
    </source>
</evidence>
<evidence type="ECO:0000313" key="3">
    <source>
        <dbReference type="Proteomes" id="UP000003560"/>
    </source>
</evidence>